<feature type="signal peptide" evidence="1">
    <location>
        <begin position="1"/>
        <end position="16"/>
    </location>
</feature>
<accession>A0A9P1N137</accession>
<organism evidence="2 3">
    <name type="scientific">Caenorhabditis angaria</name>
    <dbReference type="NCBI Taxonomy" id="860376"/>
    <lineage>
        <taxon>Eukaryota</taxon>
        <taxon>Metazoa</taxon>
        <taxon>Ecdysozoa</taxon>
        <taxon>Nematoda</taxon>
        <taxon>Chromadorea</taxon>
        <taxon>Rhabditida</taxon>
        <taxon>Rhabditina</taxon>
        <taxon>Rhabditomorpha</taxon>
        <taxon>Rhabditoidea</taxon>
        <taxon>Rhabditidae</taxon>
        <taxon>Peloderinae</taxon>
        <taxon>Caenorhabditis</taxon>
    </lineage>
</organism>
<gene>
    <name evidence="2" type="ORF">CAMP_LOCUS6483</name>
</gene>
<proteinExistence type="predicted"/>
<evidence type="ECO:0008006" key="4">
    <source>
        <dbReference type="Google" id="ProtNLM"/>
    </source>
</evidence>
<dbReference type="Proteomes" id="UP001152747">
    <property type="component" value="Unassembled WGS sequence"/>
</dbReference>
<reference evidence="2" key="1">
    <citation type="submission" date="2022-11" db="EMBL/GenBank/DDBJ databases">
        <authorList>
            <person name="Kikuchi T."/>
        </authorList>
    </citation>
    <scope>NUCLEOTIDE SEQUENCE</scope>
    <source>
        <strain evidence="2">PS1010</strain>
    </source>
</reference>
<dbReference type="AlphaFoldDB" id="A0A9P1N137"/>
<evidence type="ECO:0000313" key="2">
    <source>
        <dbReference type="EMBL" id="CAI5443846.1"/>
    </source>
</evidence>
<sequence>MKILLCFLILFANSWQKISEYAAYQKAFSLVCNRYETKPTRALEARLFEKYRPFLLWKCDGNSTFKTVRRIRYNESDSDSLLNMLRNDRKNLKLNREFFDHCPELRRRSWNLNEKPKKKETPEFLKTAVQQLKFIEYKDDHYFEFWFAPETSRRLIYYLAVYVWDEDEWKIGGEDYRDSMCKNVTLS</sequence>
<keyword evidence="3" id="KW-1185">Reference proteome</keyword>
<evidence type="ECO:0000256" key="1">
    <source>
        <dbReference type="SAM" id="SignalP"/>
    </source>
</evidence>
<dbReference type="EMBL" id="CANHGI010000002">
    <property type="protein sequence ID" value="CAI5443846.1"/>
    <property type="molecule type" value="Genomic_DNA"/>
</dbReference>
<protein>
    <recommendedName>
        <fullName evidence="4">DUF38 domain-containing protein</fullName>
    </recommendedName>
</protein>
<comment type="caution">
    <text evidence="2">The sequence shown here is derived from an EMBL/GenBank/DDBJ whole genome shotgun (WGS) entry which is preliminary data.</text>
</comment>
<evidence type="ECO:0000313" key="3">
    <source>
        <dbReference type="Proteomes" id="UP001152747"/>
    </source>
</evidence>
<name>A0A9P1N137_9PELO</name>
<keyword evidence="1" id="KW-0732">Signal</keyword>
<feature type="chain" id="PRO_5040299065" description="DUF38 domain-containing protein" evidence="1">
    <location>
        <begin position="17"/>
        <end position="187"/>
    </location>
</feature>